<dbReference type="AlphaFoldDB" id="U2E886"/>
<keyword evidence="2" id="KW-0547">Nucleotide-binding</keyword>
<keyword evidence="6" id="KW-1185">Reference proteome</keyword>
<protein>
    <submittedName>
        <fullName evidence="5">Sulfate-thiosulfate import ATP-binding protein CysA</fullName>
    </submittedName>
</protein>
<reference evidence="5 6" key="2">
    <citation type="journal article" date="2013" name="PLoS ONE">
        <title>INDIGO - INtegrated Data Warehouse of MIcrobial GenOmes with Examples from the Red Sea Extremophiles.</title>
        <authorList>
            <person name="Alam I."/>
            <person name="Antunes A."/>
            <person name="Kamau A.A."/>
            <person name="Ba Alawi W."/>
            <person name="Kalkatawi M."/>
            <person name="Stingl U."/>
            <person name="Bajic V.B."/>
        </authorList>
    </citation>
    <scope>NUCLEOTIDE SEQUENCE [LARGE SCALE GENOMIC DNA]</scope>
    <source>
        <strain evidence="5 6">SSD-17B</strain>
    </source>
</reference>
<accession>U2E886</accession>
<dbReference type="PANTHER" id="PTHR42781:SF8">
    <property type="entry name" value="BICARBONATE TRANSPORT ATP-BINDING PROTEIN CMPC"/>
    <property type="match status" value="1"/>
</dbReference>
<keyword evidence="1" id="KW-0813">Transport</keyword>
<dbReference type="eggNOG" id="COG1116">
    <property type="taxonomic scope" value="Bacteria"/>
</dbReference>
<feature type="domain" description="ABC transporter" evidence="4">
    <location>
        <begin position="1"/>
        <end position="212"/>
    </location>
</feature>
<dbReference type="InterPro" id="IPR050093">
    <property type="entry name" value="ABC_SmlMolc_Importer"/>
</dbReference>
<dbReference type="InParanoid" id="U2E886"/>
<proteinExistence type="predicted"/>
<dbReference type="OrthoDB" id="9802264at2"/>
<sequence>MVLVKLSKQYGEQAVFKDFNIELTKGKIHTILGPSGCGKSTLLKCIAGLESYEGQIDIDPNNLSYVFQEDRLFPWFTVDKNLKIINDDHPLIDNYLNRFKVYDLKRKFPSQLSGGERQRISIIRACIYNKPIILLDEPFKSLDYNLKWEIVNMLAELQKEKQATVILITHDIDVSLYLSDLIFVLSNKPTSVKLQVENIKKESLKSEFAMKKRIHIMEAL</sequence>
<dbReference type="InterPro" id="IPR003439">
    <property type="entry name" value="ABC_transporter-like_ATP-bd"/>
</dbReference>
<dbReference type="InterPro" id="IPR027417">
    <property type="entry name" value="P-loop_NTPase"/>
</dbReference>
<dbReference type="Gene3D" id="3.40.50.300">
    <property type="entry name" value="P-loop containing nucleotide triphosphate hydrolases"/>
    <property type="match status" value="1"/>
</dbReference>
<evidence type="ECO:0000313" key="5">
    <source>
        <dbReference type="EMBL" id="ERJ11101.1"/>
    </source>
</evidence>
<dbReference type="STRING" id="1033810.HLPCO_002840"/>
<dbReference type="GO" id="GO:0016887">
    <property type="term" value="F:ATP hydrolysis activity"/>
    <property type="evidence" value="ECO:0007669"/>
    <property type="project" value="InterPro"/>
</dbReference>
<dbReference type="EMBL" id="AFNU02000016">
    <property type="protein sequence ID" value="ERJ11101.1"/>
    <property type="molecule type" value="Genomic_DNA"/>
</dbReference>
<dbReference type="SUPFAM" id="SSF52540">
    <property type="entry name" value="P-loop containing nucleoside triphosphate hydrolases"/>
    <property type="match status" value="1"/>
</dbReference>
<dbReference type="GO" id="GO:0005524">
    <property type="term" value="F:ATP binding"/>
    <property type="evidence" value="ECO:0007669"/>
    <property type="project" value="UniProtKB-KW"/>
</dbReference>
<evidence type="ECO:0000313" key="6">
    <source>
        <dbReference type="Proteomes" id="UP000005707"/>
    </source>
</evidence>
<dbReference type="PANTHER" id="PTHR42781">
    <property type="entry name" value="SPERMIDINE/PUTRESCINE IMPORT ATP-BINDING PROTEIN POTA"/>
    <property type="match status" value="1"/>
</dbReference>
<dbReference type="InterPro" id="IPR003593">
    <property type="entry name" value="AAA+_ATPase"/>
</dbReference>
<gene>
    <name evidence="5" type="primary">cysA</name>
    <name evidence="5" type="ORF">HLPCO_002840</name>
</gene>
<keyword evidence="3 5" id="KW-0067">ATP-binding</keyword>
<evidence type="ECO:0000259" key="4">
    <source>
        <dbReference type="PROSITE" id="PS50893"/>
    </source>
</evidence>
<evidence type="ECO:0000256" key="3">
    <source>
        <dbReference type="ARBA" id="ARBA00022840"/>
    </source>
</evidence>
<dbReference type="RefSeq" id="WP_008824679.1">
    <property type="nucleotide sequence ID" value="NZ_AFNU02000016.1"/>
</dbReference>
<organism evidence="5 6">
    <name type="scientific">Haloplasma contractile SSD-17B</name>
    <dbReference type="NCBI Taxonomy" id="1033810"/>
    <lineage>
        <taxon>Bacteria</taxon>
        <taxon>Bacillati</taxon>
        <taxon>Mycoplasmatota</taxon>
        <taxon>Mollicutes</taxon>
        <taxon>Haloplasmatales</taxon>
        <taxon>Haloplasmataceae</taxon>
        <taxon>Haloplasma</taxon>
    </lineage>
</organism>
<reference evidence="5 6" key="1">
    <citation type="journal article" date="2011" name="J. Bacteriol.">
        <title>Genome sequence of Haloplasma contractile, an unusual contractile bacterium from a deep-sea anoxic brine lake.</title>
        <authorList>
            <person name="Antunes A."/>
            <person name="Alam I."/>
            <person name="El Dorry H."/>
            <person name="Siam R."/>
            <person name="Robertson A."/>
            <person name="Bajic V.B."/>
            <person name="Stingl U."/>
        </authorList>
    </citation>
    <scope>NUCLEOTIDE SEQUENCE [LARGE SCALE GENOMIC DNA]</scope>
    <source>
        <strain evidence="5 6">SSD-17B</strain>
    </source>
</reference>
<evidence type="ECO:0000256" key="1">
    <source>
        <dbReference type="ARBA" id="ARBA00022448"/>
    </source>
</evidence>
<dbReference type="Proteomes" id="UP000005707">
    <property type="component" value="Unassembled WGS sequence"/>
</dbReference>
<dbReference type="SMART" id="SM00382">
    <property type="entry name" value="AAA"/>
    <property type="match status" value="1"/>
</dbReference>
<dbReference type="Pfam" id="PF00005">
    <property type="entry name" value="ABC_tran"/>
    <property type="match status" value="1"/>
</dbReference>
<dbReference type="PROSITE" id="PS50893">
    <property type="entry name" value="ABC_TRANSPORTER_2"/>
    <property type="match status" value="1"/>
</dbReference>
<evidence type="ECO:0000256" key="2">
    <source>
        <dbReference type="ARBA" id="ARBA00022741"/>
    </source>
</evidence>
<name>U2E886_9MOLU</name>
<comment type="caution">
    <text evidence="5">The sequence shown here is derived from an EMBL/GenBank/DDBJ whole genome shotgun (WGS) entry which is preliminary data.</text>
</comment>